<dbReference type="AlphaFoldDB" id="A0AAU9J994"/>
<dbReference type="SMART" id="SM00332">
    <property type="entry name" value="PP2Cc"/>
    <property type="match status" value="1"/>
</dbReference>
<evidence type="ECO:0000256" key="3">
    <source>
        <dbReference type="ARBA" id="ARBA00022801"/>
    </source>
</evidence>
<evidence type="ECO:0000256" key="4">
    <source>
        <dbReference type="ARBA" id="ARBA00022912"/>
    </source>
</evidence>
<dbReference type="PANTHER" id="PTHR13832">
    <property type="entry name" value="PROTEIN PHOSPHATASE 2C"/>
    <property type="match status" value="1"/>
</dbReference>
<dbReference type="SMART" id="SM00331">
    <property type="entry name" value="PP2C_SIG"/>
    <property type="match status" value="1"/>
</dbReference>
<keyword evidence="9" id="KW-1185">Reference proteome</keyword>
<keyword evidence="3 6" id="KW-0378">Hydrolase</keyword>
<dbReference type="GO" id="GO:0046872">
    <property type="term" value="F:metal ion binding"/>
    <property type="evidence" value="ECO:0007669"/>
    <property type="project" value="UniProtKB-KW"/>
</dbReference>
<evidence type="ECO:0000313" key="8">
    <source>
        <dbReference type="EMBL" id="CAG9322807.1"/>
    </source>
</evidence>
<evidence type="ECO:0000256" key="1">
    <source>
        <dbReference type="ARBA" id="ARBA00004170"/>
    </source>
</evidence>
<dbReference type="GO" id="GO:0004722">
    <property type="term" value="F:protein serine/threonine phosphatase activity"/>
    <property type="evidence" value="ECO:0007669"/>
    <property type="project" value="InterPro"/>
</dbReference>
<sequence length="305" mass="33661">MGTYLSTPNIQKNTIVGHHQSISYAASDMQGWRTSMEDSKIIELSLGGDGMLFGVYDGHGGKEVAIFVSRHFCDVLLQNENYKKGSYELALQETYLNMDELLFSTESKIELARIVADLPEDEKEDNGEQEADLVGCTAVTALIKNNRIIVANAGDSRCILAKNGEAIAMSHDHKPDNEIEFNRITNAKGWVQGGRVMGNLNLSRCIGDLEYKKNDGLPPCGQMLTSFPDIAVYEITPDCDFLVLACDGIWDMLTNQNCVNLIYEGMRNNKTINVIAEEILDQCLAEEAGGPGCDNMTLIIVKLHE</sequence>
<dbReference type="GO" id="GO:0016020">
    <property type="term" value="C:membrane"/>
    <property type="evidence" value="ECO:0007669"/>
    <property type="project" value="UniProtKB-SubCell"/>
</dbReference>
<dbReference type="PROSITE" id="PS01032">
    <property type="entry name" value="PPM_1"/>
    <property type="match status" value="1"/>
</dbReference>
<evidence type="ECO:0000256" key="6">
    <source>
        <dbReference type="RuleBase" id="RU003465"/>
    </source>
</evidence>
<dbReference type="SUPFAM" id="SSF81606">
    <property type="entry name" value="PP2C-like"/>
    <property type="match status" value="1"/>
</dbReference>
<dbReference type="InterPro" id="IPR000222">
    <property type="entry name" value="PP2C_BS"/>
</dbReference>
<evidence type="ECO:0000256" key="5">
    <source>
        <dbReference type="ARBA" id="ARBA00023136"/>
    </source>
</evidence>
<comment type="subcellular location">
    <subcellularLocation>
        <location evidence="1">Membrane</location>
        <topology evidence="1">Peripheral membrane protein</topology>
    </subcellularLocation>
</comment>
<comment type="similarity">
    <text evidence="6">Belongs to the PP2C family.</text>
</comment>
<dbReference type="Proteomes" id="UP001162131">
    <property type="component" value="Unassembled WGS sequence"/>
</dbReference>
<dbReference type="Pfam" id="PF00481">
    <property type="entry name" value="PP2C"/>
    <property type="match status" value="1"/>
</dbReference>
<proteinExistence type="inferred from homology"/>
<dbReference type="InterPro" id="IPR001932">
    <property type="entry name" value="PPM-type_phosphatase-like_dom"/>
</dbReference>
<comment type="caution">
    <text evidence="8">The sequence shown here is derived from an EMBL/GenBank/DDBJ whole genome shotgun (WGS) entry which is preliminary data.</text>
</comment>
<keyword evidence="2" id="KW-0479">Metal-binding</keyword>
<protein>
    <recommendedName>
        <fullName evidence="7">PPM-type phosphatase domain-containing protein</fullName>
    </recommendedName>
</protein>
<keyword evidence="5" id="KW-0472">Membrane</keyword>
<accession>A0AAU9J994</accession>
<name>A0AAU9J994_9CILI</name>
<dbReference type="PANTHER" id="PTHR13832:SF840">
    <property type="entry name" value="PROTEIN PHOSPHATASE 2C 60-RELATED"/>
    <property type="match status" value="1"/>
</dbReference>
<dbReference type="InterPro" id="IPR036457">
    <property type="entry name" value="PPM-type-like_dom_sf"/>
</dbReference>
<keyword evidence="4 6" id="KW-0904">Protein phosphatase</keyword>
<evidence type="ECO:0000259" key="7">
    <source>
        <dbReference type="PROSITE" id="PS51746"/>
    </source>
</evidence>
<feature type="domain" description="PPM-type phosphatase" evidence="7">
    <location>
        <begin position="23"/>
        <end position="303"/>
    </location>
</feature>
<organism evidence="8 9">
    <name type="scientific">Blepharisma stoltei</name>
    <dbReference type="NCBI Taxonomy" id="1481888"/>
    <lineage>
        <taxon>Eukaryota</taxon>
        <taxon>Sar</taxon>
        <taxon>Alveolata</taxon>
        <taxon>Ciliophora</taxon>
        <taxon>Postciliodesmatophora</taxon>
        <taxon>Heterotrichea</taxon>
        <taxon>Heterotrichida</taxon>
        <taxon>Blepharismidae</taxon>
        <taxon>Blepharisma</taxon>
    </lineage>
</organism>
<dbReference type="CDD" id="cd00143">
    <property type="entry name" value="PP2Cc"/>
    <property type="match status" value="1"/>
</dbReference>
<reference evidence="8" key="1">
    <citation type="submission" date="2021-09" db="EMBL/GenBank/DDBJ databases">
        <authorList>
            <consortium name="AG Swart"/>
            <person name="Singh M."/>
            <person name="Singh A."/>
            <person name="Seah K."/>
            <person name="Emmerich C."/>
        </authorList>
    </citation>
    <scope>NUCLEOTIDE SEQUENCE</scope>
    <source>
        <strain evidence="8">ATCC30299</strain>
    </source>
</reference>
<dbReference type="Gene3D" id="3.60.40.10">
    <property type="entry name" value="PPM-type phosphatase domain"/>
    <property type="match status" value="1"/>
</dbReference>
<gene>
    <name evidence="8" type="ORF">BSTOLATCC_MIC31923</name>
</gene>
<evidence type="ECO:0000313" key="9">
    <source>
        <dbReference type="Proteomes" id="UP001162131"/>
    </source>
</evidence>
<dbReference type="PROSITE" id="PS51746">
    <property type="entry name" value="PPM_2"/>
    <property type="match status" value="1"/>
</dbReference>
<dbReference type="EMBL" id="CAJZBQ010000032">
    <property type="protein sequence ID" value="CAG9322807.1"/>
    <property type="molecule type" value="Genomic_DNA"/>
</dbReference>
<evidence type="ECO:0000256" key="2">
    <source>
        <dbReference type="ARBA" id="ARBA00022723"/>
    </source>
</evidence>
<dbReference type="InterPro" id="IPR015655">
    <property type="entry name" value="PP2C"/>
</dbReference>